<proteinExistence type="predicted"/>
<comment type="caution">
    <text evidence="1">The sequence shown here is derived from an EMBL/GenBank/DDBJ whole genome shotgun (WGS) entry which is preliminary data.</text>
</comment>
<evidence type="ECO:0000313" key="2">
    <source>
        <dbReference type="Proteomes" id="UP000886998"/>
    </source>
</evidence>
<sequence>MNPADLLSCGCSPSKLLKSKWWEGLACLKENPENWPTGEVIGQPSEIDVERKNIKIVNIDPANDAPLLWHLHNLSNYNKIIKVFGWILRFINNCRKPCNKCTEPELSFFEIENSEK</sequence>
<name>A0A8X6XEK8_9ARAC</name>
<dbReference type="OrthoDB" id="8051532at2759"/>
<dbReference type="AlphaFoldDB" id="A0A8X6XEK8"/>
<dbReference type="Proteomes" id="UP000886998">
    <property type="component" value="Unassembled WGS sequence"/>
</dbReference>
<protein>
    <submittedName>
        <fullName evidence="1">Integrase catalytic domain-containing protein</fullName>
    </submittedName>
</protein>
<evidence type="ECO:0000313" key="1">
    <source>
        <dbReference type="EMBL" id="GFY52343.1"/>
    </source>
</evidence>
<accession>A0A8X6XEK8</accession>
<dbReference type="EMBL" id="BMAV01008644">
    <property type="protein sequence ID" value="GFY52343.1"/>
    <property type="molecule type" value="Genomic_DNA"/>
</dbReference>
<keyword evidence="2" id="KW-1185">Reference proteome</keyword>
<reference evidence="1" key="1">
    <citation type="submission" date="2020-08" db="EMBL/GenBank/DDBJ databases">
        <title>Multicomponent nature underlies the extraordinary mechanical properties of spider dragline silk.</title>
        <authorList>
            <person name="Kono N."/>
            <person name="Nakamura H."/>
            <person name="Mori M."/>
            <person name="Yoshida Y."/>
            <person name="Ohtoshi R."/>
            <person name="Malay A.D."/>
            <person name="Moran D.A.P."/>
            <person name="Tomita M."/>
            <person name="Numata K."/>
            <person name="Arakawa K."/>
        </authorList>
    </citation>
    <scope>NUCLEOTIDE SEQUENCE</scope>
</reference>
<gene>
    <name evidence="1" type="primary">AVEN_256340_2</name>
    <name evidence="1" type="ORF">TNIN_286731</name>
</gene>
<organism evidence="1 2">
    <name type="scientific">Trichonephila inaurata madagascariensis</name>
    <dbReference type="NCBI Taxonomy" id="2747483"/>
    <lineage>
        <taxon>Eukaryota</taxon>
        <taxon>Metazoa</taxon>
        <taxon>Ecdysozoa</taxon>
        <taxon>Arthropoda</taxon>
        <taxon>Chelicerata</taxon>
        <taxon>Arachnida</taxon>
        <taxon>Araneae</taxon>
        <taxon>Araneomorphae</taxon>
        <taxon>Entelegynae</taxon>
        <taxon>Araneoidea</taxon>
        <taxon>Nephilidae</taxon>
        <taxon>Trichonephila</taxon>
        <taxon>Trichonephila inaurata</taxon>
    </lineage>
</organism>